<protein>
    <submittedName>
        <fullName evidence="1">Uncharacterized protein</fullName>
    </submittedName>
</protein>
<comment type="caution">
    <text evidence="1">The sequence shown here is derived from an EMBL/GenBank/DDBJ whole genome shotgun (WGS) entry which is preliminary data.</text>
</comment>
<dbReference type="Proteomes" id="UP000322267">
    <property type="component" value="Unassembled WGS sequence"/>
</dbReference>
<dbReference type="RefSeq" id="WP_148938049.1">
    <property type="nucleotide sequence ID" value="NZ_VTEI01000001.1"/>
</dbReference>
<organism evidence="1 2">
    <name type="scientific">Rossellomorea vietnamensis</name>
    <dbReference type="NCBI Taxonomy" id="218284"/>
    <lineage>
        <taxon>Bacteria</taxon>
        <taxon>Bacillati</taxon>
        <taxon>Bacillota</taxon>
        <taxon>Bacilli</taxon>
        <taxon>Bacillales</taxon>
        <taxon>Bacillaceae</taxon>
        <taxon>Rossellomorea</taxon>
    </lineage>
</organism>
<gene>
    <name evidence="1" type="ORF">FZC78_02190</name>
</gene>
<dbReference type="EMBL" id="VTEI01000001">
    <property type="protein sequence ID" value="TYS19858.1"/>
    <property type="molecule type" value="Genomic_DNA"/>
</dbReference>
<proteinExistence type="predicted"/>
<dbReference type="PROSITE" id="PS51257">
    <property type="entry name" value="PROKAR_LIPOPROTEIN"/>
    <property type="match status" value="1"/>
</dbReference>
<dbReference type="AlphaFoldDB" id="A0A5D4P221"/>
<accession>A0A5D4P221</accession>
<reference evidence="1 2" key="1">
    <citation type="submission" date="2019-08" db="EMBL/GenBank/DDBJ databases">
        <title>Bacillus genomes from the desert of Cuatro Cienegas, Coahuila.</title>
        <authorList>
            <person name="Olmedo-Alvarez G."/>
        </authorList>
    </citation>
    <scope>NUCLEOTIDE SEQUENCE [LARGE SCALE GENOMIC DNA]</scope>
    <source>
        <strain evidence="1 2">CH34_1T</strain>
    </source>
</reference>
<evidence type="ECO:0000313" key="1">
    <source>
        <dbReference type="EMBL" id="TYS19858.1"/>
    </source>
</evidence>
<evidence type="ECO:0000313" key="2">
    <source>
        <dbReference type="Proteomes" id="UP000322267"/>
    </source>
</evidence>
<name>A0A5D4P221_9BACI</name>
<sequence>MKLFKVLILITVITLAACSQENESNTDKEVTQEEVVTVMVNNKEIALNQPLKDWLSLEAKDKNELVIQVFEEKGLEFNKYRDYFRGIIKELDTAAADPATQNMELNKALDIQFENAQMFVNNQESSEQ</sequence>